<dbReference type="EMBL" id="CP046620">
    <property type="protein sequence ID" value="QHQ34753.1"/>
    <property type="molecule type" value="Genomic_DNA"/>
</dbReference>
<proteinExistence type="predicted"/>
<dbReference type="Proteomes" id="UP000464495">
    <property type="component" value="Chromosome"/>
</dbReference>
<keyword evidence="1" id="KW-0472">Membrane</keyword>
<evidence type="ECO:0000256" key="1">
    <source>
        <dbReference type="SAM" id="Phobius"/>
    </source>
</evidence>
<gene>
    <name evidence="2" type="ORF">GO499_05870</name>
</gene>
<evidence type="ECO:0000313" key="2">
    <source>
        <dbReference type="EMBL" id="QHQ34753.1"/>
    </source>
</evidence>
<dbReference type="KEGG" id="amaq:GO499_05870"/>
<protein>
    <submittedName>
        <fullName evidence="2">Uncharacterized protein</fullName>
    </submittedName>
</protein>
<organism evidence="2 3">
    <name type="scientific">Algicella marina</name>
    <dbReference type="NCBI Taxonomy" id="2683284"/>
    <lineage>
        <taxon>Bacteria</taxon>
        <taxon>Pseudomonadati</taxon>
        <taxon>Pseudomonadota</taxon>
        <taxon>Alphaproteobacteria</taxon>
        <taxon>Rhodobacterales</taxon>
        <taxon>Paracoccaceae</taxon>
        <taxon>Algicella</taxon>
    </lineage>
</organism>
<accession>A0A6P1SZG5</accession>
<keyword evidence="1" id="KW-0812">Transmembrane</keyword>
<dbReference type="AlphaFoldDB" id="A0A6P1SZG5"/>
<dbReference type="RefSeq" id="WP_161861321.1">
    <property type="nucleotide sequence ID" value="NZ_CP046620.1"/>
</dbReference>
<feature type="transmembrane region" description="Helical" evidence="1">
    <location>
        <begin position="12"/>
        <end position="31"/>
    </location>
</feature>
<keyword evidence="3" id="KW-1185">Reference proteome</keyword>
<reference evidence="2 3" key="1">
    <citation type="submission" date="2019-12" db="EMBL/GenBank/DDBJ databases">
        <title>Complete genome sequence of Algicella marina strain 9Alg 56(T) isolated from the red alga Tichocarpus crinitus.</title>
        <authorList>
            <person name="Kim S.-G."/>
            <person name="Nedashkovskaya O.I."/>
        </authorList>
    </citation>
    <scope>NUCLEOTIDE SEQUENCE [LARGE SCALE GENOMIC DNA]</scope>
    <source>
        <strain evidence="2 3">9Alg 56</strain>
    </source>
</reference>
<sequence>MIEAFSGSQGTILLVIAATSAFAGFGGLLMLRGPRRQEVRVDVDAFVRKAPYHRLHNVVPMKKKL</sequence>
<name>A0A6P1SZG5_9RHOB</name>
<keyword evidence="1" id="KW-1133">Transmembrane helix</keyword>
<evidence type="ECO:0000313" key="3">
    <source>
        <dbReference type="Proteomes" id="UP000464495"/>
    </source>
</evidence>